<reference evidence="2" key="1">
    <citation type="journal article" date="2020" name="mSystems">
        <title>Genome- and Community-Level Interaction Insights into Carbon Utilization and Element Cycling Functions of Hydrothermarchaeota in Hydrothermal Sediment.</title>
        <authorList>
            <person name="Zhou Z."/>
            <person name="Liu Y."/>
            <person name="Xu W."/>
            <person name="Pan J."/>
            <person name="Luo Z.H."/>
            <person name="Li M."/>
        </authorList>
    </citation>
    <scope>NUCLEOTIDE SEQUENCE [LARGE SCALE GENOMIC DNA]</scope>
    <source>
        <strain evidence="2">SpSt-361</strain>
    </source>
</reference>
<keyword evidence="1" id="KW-1133">Transmembrane helix</keyword>
<gene>
    <name evidence="2" type="ORF">ENR01_02605</name>
</gene>
<name>A0A832DS20_UNCKA</name>
<evidence type="ECO:0000313" key="2">
    <source>
        <dbReference type="EMBL" id="HEX62019.1"/>
    </source>
</evidence>
<keyword evidence="1" id="KW-0472">Membrane</keyword>
<feature type="transmembrane region" description="Helical" evidence="1">
    <location>
        <begin position="12"/>
        <end position="29"/>
    </location>
</feature>
<feature type="transmembrane region" description="Helical" evidence="1">
    <location>
        <begin position="41"/>
        <end position="66"/>
    </location>
</feature>
<proteinExistence type="predicted"/>
<sequence>MLPLGGSPLQAALWGVASAAFALYIWATMTSRRDAFSFGGYYYRMATHALIGAGVLVGLLIFVFSFPMGTAAGADVSISAASQLMP</sequence>
<evidence type="ECO:0000256" key="1">
    <source>
        <dbReference type="SAM" id="Phobius"/>
    </source>
</evidence>
<keyword evidence="1" id="KW-0812">Transmembrane</keyword>
<dbReference type="AlphaFoldDB" id="A0A832DS20"/>
<accession>A0A832DS20</accession>
<comment type="caution">
    <text evidence="2">The sequence shown here is derived from an EMBL/GenBank/DDBJ whole genome shotgun (WGS) entry which is preliminary data.</text>
</comment>
<organism evidence="2">
    <name type="scientific">candidate division WWE3 bacterium</name>
    <dbReference type="NCBI Taxonomy" id="2053526"/>
    <lineage>
        <taxon>Bacteria</taxon>
        <taxon>Katanobacteria</taxon>
    </lineage>
</organism>
<dbReference type="EMBL" id="DSPJ01000068">
    <property type="protein sequence ID" value="HEX62019.1"/>
    <property type="molecule type" value="Genomic_DNA"/>
</dbReference>
<protein>
    <submittedName>
        <fullName evidence="2">Uncharacterized protein</fullName>
    </submittedName>
</protein>